<accession>A0A7J6WT92</accession>
<keyword evidence="4" id="KW-0408">Iron</keyword>
<dbReference type="SMART" id="SM00248">
    <property type="entry name" value="ANK"/>
    <property type="match status" value="12"/>
</dbReference>
<dbReference type="GO" id="GO:0020037">
    <property type="term" value="F:heme binding"/>
    <property type="evidence" value="ECO:0007669"/>
    <property type="project" value="InterPro"/>
</dbReference>
<evidence type="ECO:0000256" key="2">
    <source>
        <dbReference type="ARBA" id="ARBA00022723"/>
    </source>
</evidence>
<keyword evidence="3" id="KW-0677">Repeat</keyword>
<evidence type="ECO:0000256" key="4">
    <source>
        <dbReference type="ARBA" id="ARBA00023004"/>
    </source>
</evidence>
<dbReference type="InterPro" id="IPR036770">
    <property type="entry name" value="Ankyrin_rpt-contain_sf"/>
</dbReference>
<evidence type="ECO:0000313" key="8">
    <source>
        <dbReference type="Proteomes" id="UP000554482"/>
    </source>
</evidence>
<keyword evidence="1" id="KW-0349">Heme</keyword>
<dbReference type="InterPro" id="IPR002110">
    <property type="entry name" value="Ankyrin_rpt"/>
</dbReference>
<feature type="domain" description="Cytochrome b5 heme-binding" evidence="6">
    <location>
        <begin position="696"/>
        <end position="742"/>
    </location>
</feature>
<dbReference type="Proteomes" id="UP000554482">
    <property type="component" value="Unassembled WGS sequence"/>
</dbReference>
<sequence>MDLFDCVKKGDLDYIKTVTEDVILKARDKNGISVLSAATIEDKFDCCKEILKKCPSLLYLQDDSDSKYTVLHHATYYGSYVFIDYFLSVGLDAATNEGNMESREENMLRFKKWIKLKNKYADTALTQATYYHNLHIVKRLIEVDREYKLGLSGIVGRDRRTALQWAVEYQDHDIIKLLTDEGDPYSDYIPYSIAMDLFDHVKKGDLDYIKTVRSDVLLKARDEKGISVLSAATTQNKLDCCKEILKKCPSLLYLQEHSNSKFTVLHHATYYDNYMIIDYFLNVGLDAATNEGNMESREENMLRFKKWIKLKNSDADTALTQATYFGNLHIVKKLIEVDRECKLGLSEIVGRDRQTALQWAVKNQDHEMIKVLTDEGDPYSDYIPYSIAMDLFDHVKKGDLDYVKTVRSDVLLNSRDEERRSALCIATRYNQFGCCEEILKRCPILLYHQNNTKDTVLHHATYFRNGFYRLVDLFVGVGLDVATTEGNVESKAENMQRFKKWINLQNRKEDTALTQAAYNHNHDIVKRFLEVDRQYKLGLSDITGFDKKTPLQLALEYEDQEMIKLLTEGTDPDFKYGGNTDGNNSLWIATTQSDSAGVGLDVATKEGNIDRKPYMDLFDHMATSHFGFPLQKVTLQERMRPMILKKNTDLNFSIAMPQAQGTQQTGNISDTAGAWLDNIKTSEDIKLKSGITVVSDKIFTLAEVSKHNNSKDCWLVINGKVYDVTGFLGDHPGGGEILLEAT</sequence>
<dbReference type="EMBL" id="JABWDY010010526">
    <property type="protein sequence ID" value="KAF5200624.1"/>
    <property type="molecule type" value="Genomic_DNA"/>
</dbReference>
<proteinExistence type="predicted"/>
<protein>
    <submittedName>
        <fullName evidence="7">Cytochrome b5</fullName>
    </submittedName>
</protein>
<dbReference type="Gene3D" id="1.25.40.20">
    <property type="entry name" value="Ankyrin repeat-containing domain"/>
    <property type="match status" value="4"/>
</dbReference>
<dbReference type="OrthoDB" id="1847170at2759"/>
<dbReference type="SMART" id="SM01117">
    <property type="entry name" value="Cyt-b5"/>
    <property type="match status" value="1"/>
</dbReference>
<evidence type="ECO:0000259" key="6">
    <source>
        <dbReference type="PROSITE" id="PS50255"/>
    </source>
</evidence>
<dbReference type="SUPFAM" id="SSF55856">
    <property type="entry name" value="Cytochrome b5-like heme/steroid binding domain"/>
    <property type="match status" value="1"/>
</dbReference>
<evidence type="ECO:0000256" key="1">
    <source>
        <dbReference type="ARBA" id="ARBA00022617"/>
    </source>
</evidence>
<evidence type="ECO:0000256" key="5">
    <source>
        <dbReference type="ARBA" id="ARBA00023043"/>
    </source>
</evidence>
<name>A0A7J6WT92_THATH</name>
<reference evidence="7 8" key="1">
    <citation type="submission" date="2020-06" db="EMBL/GenBank/DDBJ databases">
        <title>Transcriptomic and genomic resources for Thalictrum thalictroides and T. hernandezii: Facilitating candidate gene discovery in an emerging model plant lineage.</title>
        <authorList>
            <person name="Arias T."/>
            <person name="Riano-Pachon D.M."/>
            <person name="Di Stilio V.S."/>
        </authorList>
    </citation>
    <scope>NUCLEOTIDE SEQUENCE [LARGE SCALE GENOMIC DNA]</scope>
    <source>
        <strain evidence="8">cv. WT478/WT964</strain>
        <tissue evidence="7">Leaves</tissue>
    </source>
</reference>
<dbReference type="PROSITE" id="PS50255">
    <property type="entry name" value="CYTOCHROME_B5_2"/>
    <property type="match status" value="1"/>
</dbReference>
<comment type="caution">
    <text evidence="7">The sequence shown here is derived from an EMBL/GenBank/DDBJ whole genome shotgun (WGS) entry which is preliminary data.</text>
</comment>
<dbReference type="PROSITE" id="PS00191">
    <property type="entry name" value="CYTOCHROME_B5_1"/>
    <property type="match status" value="1"/>
</dbReference>
<gene>
    <name evidence="7" type="ORF">FRX31_009790</name>
</gene>
<dbReference type="PANTHER" id="PTHR24198:SF165">
    <property type="entry name" value="ANKYRIN REPEAT-CONTAINING PROTEIN-RELATED"/>
    <property type="match status" value="1"/>
</dbReference>
<dbReference type="InterPro" id="IPR018506">
    <property type="entry name" value="Cyt_B5_heme-BS"/>
</dbReference>
<dbReference type="Pfam" id="PF12796">
    <property type="entry name" value="Ank_2"/>
    <property type="match status" value="3"/>
</dbReference>
<organism evidence="7 8">
    <name type="scientific">Thalictrum thalictroides</name>
    <name type="common">Rue-anemone</name>
    <name type="synonym">Anemone thalictroides</name>
    <dbReference type="NCBI Taxonomy" id="46969"/>
    <lineage>
        <taxon>Eukaryota</taxon>
        <taxon>Viridiplantae</taxon>
        <taxon>Streptophyta</taxon>
        <taxon>Embryophyta</taxon>
        <taxon>Tracheophyta</taxon>
        <taxon>Spermatophyta</taxon>
        <taxon>Magnoliopsida</taxon>
        <taxon>Ranunculales</taxon>
        <taxon>Ranunculaceae</taxon>
        <taxon>Thalictroideae</taxon>
        <taxon>Thalictrum</taxon>
    </lineage>
</organism>
<dbReference type="InterPro" id="IPR001199">
    <property type="entry name" value="Cyt_B5-like_heme/steroid-bd"/>
</dbReference>
<dbReference type="AlphaFoldDB" id="A0A7J6WT92"/>
<keyword evidence="5" id="KW-0040">ANK repeat</keyword>
<dbReference type="Gene3D" id="3.10.120.10">
    <property type="entry name" value="Cytochrome b5-like heme/steroid binding domain"/>
    <property type="match status" value="1"/>
</dbReference>
<dbReference type="Pfam" id="PF00173">
    <property type="entry name" value="Cyt-b5"/>
    <property type="match status" value="1"/>
</dbReference>
<dbReference type="InterPro" id="IPR036400">
    <property type="entry name" value="Cyt_B5-like_heme/steroid_sf"/>
</dbReference>
<evidence type="ECO:0000313" key="7">
    <source>
        <dbReference type="EMBL" id="KAF5200624.1"/>
    </source>
</evidence>
<evidence type="ECO:0000256" key="3">
    <source>
        <dbReference type="ARBA" id="ARBA00022737"/>
    </source>
</evidence>
<dbReference type="GO" id="GO:0046872">
    <property type="term" value="F:metal ion binding"/>
    <property type="evidence" value="ECO:0007669"/>
    <property type="project" value="UniProtKB-KW"/>
</dbReference>
<dbReference type="PANTHER" id="PTHR24198">
    <property type="entry name" value="ANKYRIN REPEAT AND PROTEIN KINASE DOMAIN-CONTAINING PROTEIN"/>
    <property type="match status" value="1"/>
</dbReference>
<feature type="non-terminal residue" evidence="7">
    <location>
        <position position="742"/>
    </location>
</feature>
<keyword evidence="8" id="KW-1185">Reference proteome</keyword>
<keyword evidence="2" id="KW-0479">Metal-binding</keyword>
<dbReference type="SUPFAM" id="SSF48403">
    <property type="entry name" value="Ankyrin repeat"/>
    <property type="match status" value="2"/>
</dbReference>